<name>A0A1B6KY28_9HEMI</name>
<evidence type="ECO:0000259" key="1">
    <source>
        <dbReference type="PROSITE" id="PS50206"/>
    </source>
</evidence>
<sequence length="105" mass="11195">KVFIVDIREREDYCEEAVPGSVNIPVSVVDLEADNTVGTAIPESPELSILFGNKGRIIVVGGGSNMADSAKFCKLLVQCGFPRVCCLHGGMAALKTTELLTPIMQ</sequence>
<feature type="domain" description="Rhodanese" evidence="1">
    <location>
        <begin position="1"/>
        <end position="99"/>
    </location>
</feature>
<accession>A0A1B6KY28</accession>
<dbReference type="Pfam" id="PF00581">
    <property type="entry name" value="Rhodanese"/>
    <property type="match status" value="1"/>
</dbReference>
<evidence type="ECO:0000313" key="2">
    <source>
        <dbReference type="EMBL" id="JAT16363.1"/>
    </source>
</evidence>
<dbReference type="Gene3D" id="3.40.250.10">
    <property type="entry name" value="Rhodanese-like domain"/>
    <property type="match status" value="1"/>
</dbReference>
<dbReference type="InterPro" id="IPR001763">
    <property type="entry name" value="Rhodanese-like_dom"/>
</dbReference>
<dbReference type="AlphaFoldDB" id="A0A1B6KY28"/>
<dbReference type="SUPFAM" id="SSF52821">
    <property type="entry name" value="Rhodanese/Cell cycle control phosphatase"/>
    <property type="match status" value="1"/>
</dbReference>
<feature type="non-terminal residue" evidence="2">
    <location>
        <position position="1"/>
    </location>
</feature>
<dbReference type="SMART" id="SM00450">
    <property type="entry name" value="RHOD"/>
    <property type="match status" value="1"/>
</dbReference>
<organism evidence="2">
    <name type="scientific">Graphocephala atropunctata</name>
    <dbReference type="NCBI Taxonomy" id="36148"/>
    <lineage>
        <taxon>Eukaryota</taxon>
        <taxon>Metazoa</taxon>
        <taxon>Ecdysozoa</taxon>
        <taxon>Arthropoda</taxon>
        <taxon>Hexapoda</taxon>
        <taxon>Insecta</taxon>
        <taxon>Pterygota</taxon>
        <taxon>Neoptera</taxon>
        <taxon>Paraneoptera</taxon>
        <taxon>Hemiptera</taxon>
        <taxon>Auchenorrhyncha</taxon>
        <taxon>Membracoidea</taxon>
        <taxon>Cicadellidae</taxon>
        <taxon>Cicadellinae</taxon>
        <taxon>Cicadellini</taxon>
        <taxon>Graphocephala</taxon>
    </lineage>
</organism>
<dbReference type="EMBL" id="GEBQ01023614">
    <property type="protein sequence ID" value="JAT16363.1"/>
    <property type="molecule type" value="Transcribed_RNA"/>
</dbReference>
<protein>
    <recommendedName>
        <fullName evidence="1">Rhodanese domain-containing protein</fullName>
    </recommendedName>
</protein>
<dbReference type="InterPro" id="IPR036873">
    <property type="entry name" value="Rhodanese-like_dom_sf"/>
</dbReference>
<gene>
    <name evidence="2" type="ORF">g.29889</name>
</gene>
<dbReference type="PROSITE" id="PS50206">
    <property type="entry name" value="RHODANESE_3"/>
    <property type="match status" value="1"/>
</dbReference>
<reference evidence="2" key="1">
    <citation type="submission" date="2015-11" db="EMBL/GenBank/DDBJ databases">
        <title>De novo transcriptome assembly of four potential Pierce s Disease insect vectors from Arizona vineyards.</title>
        <authorList>
            <person name="Tassone E.E."/>
        </authorList>
    </citation>
    <scope>NUCLEOTIDE SEQUENCE</scope>
</reference>
<proteinExistence type="predicted"/>